<dbReference type="SUPFAM" id="SSF51011">
    <property type="entry name" value="Glycosyl hydrolase domain"/>
    <property type="match status" value="1"/>
</dbReference>
<evidence type="ECO:0000256" key="4">
    <source>
        <dbReference type="SAM" id="SignalP"/>
    </source>
</evidence>
<evidence type="ECO:0000259" key="5">
    <source>
        <dbReference type="SMART" id="SM00642"/>
    </source>
</evidence>
<keyword evidence="2 6" id="KW-0326">Glycosidase</keyword>
<feature type="chain" id="PRO_5041649072" evidence="4">
    <location>
        <begin position="43"/>
        <end position="641"/>
    </location>
</feature>
<reference evidence="6 7" key="1">
    <citation type="submission" date="2020-08" db="EMBL/GenBank/DDBJ databases">
        <title>Genomic Encyclopedia of Type Strains, Phase IV (KMG-IV): sequencing the most valuable type-strain genomes for metagenomic binning, comparative biology and taxonomic classification.</title>
        <authorList>
            <person name="Goeker M."/>
        </authorList>
    </citation>
    <scope>NUCLEOTIDE SEQUENCE [LARGE SCALE GENOMIC DNA]</scope>
    <source>
        <strain evidence="6 7">DSM 11525</strain>
    </source>
</reference>
<comment type="caution">
    <text evidence="6">The sequence shown here is derived from an EMBL/GenBank/DDBJ whole genome shotgun (WGS) entry which is preliminary data.</text>
</comment>
<gene>
    <name evidence="6" type="ORF">HNQ53_002862</name>
</gene>
<dbReference type="InterPro" id="IPR013780">
    <property type="entry name" value="Glyco_hydro_b"/>
</dbReference>
<dbReference type="GO" id="GO:0005975">
    <property type="term" value="P:carbohydrate metabolic process"/>
    <property type="evidence" value="ECO:0007669"/>
    <property type="project" value="InterPro"/>
</dbReference>
<dbReference type="PANTHER" id="PTHR10357:SF210">
    <property type="entry name" value="MALTODEXTRIN GLUCOSIDASE"/>
    <property type="match status" value="1"/>
</dbReference>
<sequence length="641" mass="72694">MAKKSAIDRRKLHPQVPAMMNTRRSKTLLFTLLMFLSAGCSAADQSRIERVEPPFWWTGMAESDLQLLVHGKHLADARVRVDYPGVTVTGTEREQNPNYLFINLAIADAAQPGTVEIHLASSGWEQTVNYTLKQRRAGSAQRQGFNSSDAIYLITPDRFANGDTANDATPDTLESPDRNDPNGRHGGDIAGMLQHLDYVADMGFTQIWPNPLIENDQPKYSYHGYSATDLYRIDSRYGSNESFRAFVAAAKHKGIGVIQDMVPNHIGDGHWWLQDLPGDSWLNGKGIKKGEFEYTNHARTVHMDPYASHKDHQLFTDGWFVDSMPDPNQRNPRVANYLIQNAIWWVEYADLSGIRVDTYAYSDPDFLTRWSARLMQEYPNFNIVGEEWTRQPALVAYWQAGNNNRNGYVSNMPSMMDFPLLYGLRDGLEKPESWSTGLVTLYETLANDVLYPDPNNLVILGGNHDMSRLYSQLDEDPGKFRMAIAYIATMRGIPQFYYGDEVLAKSPKRRDDGVVRSDFPGGWPGDAVNAFTGTGLSEQQREAQHFVRTLFRWRKDKAVIHNGQLKHFAPVDGLYIYFRYDDTNTVMVAINKSDQPRELPLAHLAEILGNKTTAMDVVQRNRQNLNDLVIAARDVQIFEVQ</sequence>
<dbReference type="Proteomes" id="UP000563601">
    <property type="component" value="Unassembled WGS sequence"/>
</dbReference>
<evidence type="ECO:0000313" key="7">
    <source>
        <dbReference type="Proteomes" id="UP000563601"/>
    </source>
</evidence>
<dbReference type="InterPro" id="IPR014756">
    <property type="entry name" value="Ig_E-set"/>
</dbReference>
<evidence type="ECO:0000256" key="3">
    <source>
        <dbReference type="SAM" id="MobiDB-lite"/>
    </source>
</evidence>
<proteinExistence type="predicted"/>
<dbReference type="Pfam" id="PF10438">
    <property type="entry name" value="Cyc-maltodext_C"/>
    <property type="match status" value="1"/>
</dbReference>
<keyword evidence="4" id="KW-0732">Signal</keyword>
<dbReference type="PANTHER" id="PTHR10357">
    <property type="entry name" value="ALPHA-AMYLASE FAMILY MEMBER"/>
    <property type="match status" value="1"/>
</dbReference>
<dbReference type="EMBL" id="JACHHR010000003">
    <property type="protein sequence ID" value="MBB5212637.1"/>
    <property type="molecule type" value="Genomic_DNA"/>
</dbReference>
<dbReference type="Gene3D" id="2.60.40.10">
    <property type="entry name" value="Immunoglobulins"/>
    <property type="match status" value="1"/>
</dbReference>
<dbReference type="Pfam" id="PF00128">
    <property type="entry name" value="Alpha-amylase"/>
    <property type="match status" value="1"/>
</dbReference>
<dbReference type="Gene3D" id="2.60.40.1180">
    <property type="entry name" value="Golgi alpha-mannosidase II"/>
    <property type="match status" value="1"/>
</dbReference>
<dbReference type="InterPro" id="IPR019492">
    <property type="entry name" value="Cyclo-malto-dextrinase_C"/>
</dbReference>
<feature type="signal peptide" evidence="4">
    <location>
        <begin position="1"/>
        <end position="42"/>
    </location>
</feature>
<keyword evidence="1" id="KW-0378">Hydrolase</keyword>
<dbReference type="SUPFAM" id="SSF81296">
    <property type="entry name" value="E set domains"/>
    <property type="match status" value="1"/>
</dbReference>
<feature type="region of interest" description="Disordered" evidence="3">
    <location>
        <begin position="161"/>
        <end position="187"/>
    </location>
</feature>
<feature type="compositionally biased region" description="Basic and acidic residues" evidence="3">
    <location>
        <begin position="175"/>
        <end position="187"/>
    </location>
</feature>
<accession>A0AA89PWK0</accession>
<name>A0AA89PWK0_9GAMM</name>
<dbReference type="InterPro" id="IPR017853">
    <property type="entry name" value="GH"/>
</dbReference>
<feature type="domain" description="Glycosyl hydrolase family 13 catalytic" evidence="5">
    <location>
        <begin position="153"/>
        <end position="554"/>
    </location>
</feature>
<dbReference type="InterPro" id="IPR006047">
    <property type="entry name" value="GH13_cat_dom"/>
</dbReference>
<dbReference type="GO" id="GO:0016798">
    <property type="term" value="F:hydrolase activity, acting on glycosyl bonds"/>
    <property type="evidence" value="ECO:0007669"/>
    <property type="project" value="UniProtKB-KW"/>
</dbReference>
<dbReference type="SMART" id="SM00642">
    <property type="entry name" value="Aamy"/>
    <property type="match status" value="1"/>
</dbReference>
<evidence type="ECO:0000256" key="1">
    <source>
        <dbReference type="ARBA" id="ARBA00022801"/>
    </source>
</evidence>
<dbReference type="AlphaFoldDB" id="A0AA89PWK0"/>
<dbReference type="Pfam" id="PF09087">
    <property type="entry name" value="Cyc-maltodext_N"/>
    <property type="match status" value="1"/>
</dbReference>
<organism evidence="6 7">
    <name type="scientific">Microbulbifer hydrolyticus</name>
    <dbReference type="NCBI Taxonomy" id="48074"/>
    <lineage>
        <taxon>Bacteria</taxon>
        <taxon>Pseudomonadati</taxon>
        <taxon>Pseudomonadota</taxon>
        <taxon>Gammaproteobacteria</taxon>
        <taxon>Cellvibrionales</taxon>
        <taxon>Microbulbiferaceae</taxon>
        <taxon>Microbulbifer</taxon>
    </lineage>
</organism>
<dbReference type="RefSeq" id="WP_237567714.1">
    <property type="nucleotide sequence ID" value="NZ_CP047491.1"/>
</dbReference>
<dbReference type="Gene3D" id="3.20.20.80">
    <property type="entry name" value="Glycosidases"/>
    <property type="match status" value="1"/>
</dbReference>
<evidence type="ECO:0000313" key="6">
    <source>
        <dbReference type="EMBL" id="MBB5212637.1"/>
    </source>
</evidence>
<protein>
    <submittedName>
        <fullName evidence="6">Glycosidase</fullName>
    </submittedName>
</protein>
<dbReference type="InterPro" id="IPR015171">
    <property type="entry name" value="Cyc-maltodext_N"/>
</dbReference>
<dbReference type="CDD" id="cd11340">
    <property type="entry name" value="AmyAc_bac_CMD_like_3"/>
    <property type="match status" value="1"/>
</dbReference>
<dbReference type="SUPFAM" id="SSF51445">
    <property type="entry name" value="(Trans)glycosidases"/>
    <property type="match status" value="1"/>
</dbReference>
<dbReference type="InterPro" id="IPR013783">
    <property type="entry name" value="Ig-like_fold"/>
</dbReference>
<evidence type="ECO:0000256" key="2">
    <source>
        <dbReference type="ARBA" id="ARBA00023295"/>
    </source>
</evidence>